<dbReference type="InterPro" id="IPR001155">
    <property type="entry name" value="OxRdtase_FMN_N"/>
</dbReference>
<evidence type="ECO:0000259" key="5">
    <source>
        <dbReference type="Pfam" id="PF00724"/>
    </source>
</evidence>
<evidence type="ECO:0000256" key="4">
    <source>
        <dbReference type="SAM" id="MobiDB-lite"/>
    </source>
</evidence>
<evidence type="ECO:0000256" key="3">
    <source>
        <dbReference type="ARBA" id="ARBA00023002"/>
    </source>
</evidence>
<gene>
    <name evidence="6" type="ORF">DM01DRAFT_1409933</name>
</gene>
<dbReference type="OrthoDB" id="276546at2759"/>
<evidence type="ECO:0000313" key="7">
    <source>
        <dbReference type="Proteomes" id="UP000242146"/>
    </source>
</evidence>
<comment type="cofactor">
    <cofactor evidence="1">
        <name>FMN</name>
        <dbReference type="ChEBI" id="CHEBI:58210"/>
    </cofactor>
</comment>
<name>A0A1X2G965_9FUNG</name>
<keyword evidence="3" id="KW-0560">Oxidoreductase</keyword>
<evidence type="ECO:0000256" key="1">
    <source>
        <dbReference type="ARBA" id="ARBA00001917"/>
    </source>
</evidence>
<dbReference type="GO" id="GO:0010181">
    <property type="term" value="F:FMN binding"/>
    <property type="evidence" value="ECO:0007669"/>
    <property type="project" value="InterPro"/>
</dbReference>
<dbReference type="SUPFAM" id="SSF51395">
    <property type="entry name" value="FMN-linked oxidoreductases"/>
    <property type="match status" value="1"/>
</dbReference>
<evidence type="ECO:0000313" key="6">
    <source>
        <dbReference type="EMBL" id="ORX48268.1"/>
    </source>
</evidence>
<protein>
    <submittedName>
        <fullName evidence="6">FMN-linked oxidoreductase</fullName>
    </submittedName>
</protein>
<dbReference type="Gene3D" id="3.20.20.70">
    <property type="entry name" value="Aldolase class I"/>
    <property type="match status" value="1"/>
</dbReference>
<accession>A0A1X2G965</accession>
<feature type="compositionally biased region" description="Low complexity" evidence="4">
    <location>
        <begin position="412"/>
        <end position="423"/>
    </location>
</feature>
<dbReference type="Proteomes" id="UP000242146">
    <property type="component" value="Unassembled WGS sequence"/>
</dbReference>
<dbReference type="Pfam" id="PF00724">
    <property type="entry name" value="Oxidored_FMN"/>
    <property type="match status" value="1"/>
</dbReference>
<dbReference type="CDD" id="cd02933">
    <property type="entry name" value="OYE_like_FMN"/>
    <property type="match status" value="1"/>
</dbReference>
<keyword evidence="7" id="KW-1185">Reference proteome</keyword>
<dbReference type="STRING" id="101127.A0A1X2G965"/>
<comment type="caution">
    <text evidence="6">The sequence shown here is derived from an EMBL/GenBank/DDBJ whole genome shotgun (WGS) entry which is preliminary data.</text>
</comment>
<feature type="domain" description="NADH:flavin oxidoreductase/NADH oxidase N-terminal" evidence="5">
    <location>
        <begin position="6"/>
        <end position="340"/>
    </location>
</feature>
<reference evidence="6 7" key="1">
    <citation type="submission" date="2016-07" db="EMBL/GenBank/DDBJ databases">
        <title>Pervasive Adenine N6-methylation of Active Genes in Fungi.</title>
        <authorList>
            <consortium name="DOE Joint Genome Institute"/>
            <person name="Mondo S.J."/>
            <person name="Dannebaum R.O."/>
            <person name="Kuo R.C."/>
            <person name="Labutti K."/>
            <person name="Haridas S."/>
            <person name="Kuo A."/>
            <person name="Salamov A."/>
            <person name="Ahrendt S.R."/>
            <person name="Lipzen A."/>
            <person name="Sullivan W."/>
            <person name="Andreopoulos W.B."/>
            <person name="Clum A."/>
            <person name="Lindquist E."/>
            <person name="Daum C."/>
            <person name="Ramamoorthy G.K."/>
            <person name="Gryganskyi A."/>
            <person name="Culley D."/>
            <person name="Magnuson J.K."/>
            <person name="James T.Y."/>
            <person name="O'Malley M.A."/>
            <person name="Stajich J.E."/>
            <person name="Spatafora J.W."/>
            <person name="Visel A."/>
            <person name="Grigoriev I.V."/>
        </authorList>
    </citation>
    <scope>NUCLEOTIDE SEQUENCE [LARGE SCALE GENOMIC DNA]</scope>
    <source>
        <strain evidence="6 7">NRRL 3301</strain>
    </source>
</reference>
<comment type="similarity">
    <text evidence="2">Belongs to the NADH:flavin oxidoreductase/NADH oxidase family.</text>
</comment>
<feature type="compositionally biased region" description="Basic and acidic residues" evidence="4">
    <location>
        <begin position="452"/>
        <end position="461"/>
    </location>
</feature>
<dbReference type="InterPro" id="IPR013785">
    <property type="entry name" value="Aldolase_TIM"/>
</dbReference>
<dbReference type="InterPro" id="IPR045247">
    <property type="entry name" value="Oye-like"/>
</dbReference>
<proteinExistence type="inferred from homology"/>
<organism evidence="6 7">
    <name type="scientific">Hesseltinella vesiculosa</name>
    <dbReference type="NCBI Taxonomy" id="101127"/>
    <lineage>
        <taxon>Eukaryota</taxon>
        <taxon>Fungi</taxon>
        <taxon>Fungi incertae sedis</taxon>
        <taxon>Mucoromycota</taxon>
        <taxon>Mucoromycotina</taxon>
        <taxon>Mucoromycetes</taxon>
        <taxon>Mucorales</taxon>
        <taxon>Cunninghamellaceae</taxon>
        <taxon>Hesseltinella</taxon>
    </lineage>
</organism>
<feature type="region of interest" description="Disordered" evidence="4">
    <location>
        <begin position="366"/>
        <end position="461"/>
    </location>
</feature>
<dbReference type="EMBL" id="MCGT01000030">
    <property type="protein sequence ID" value="ORX48268.1"/>
    <property type="molecule type" value="Genomic_DNA"/>
</dbReference>
<dbReference type="GO" id="GO:0016628">
    <property type="term" value="F:oxidoreductase activity, acting on the CH-CH group of donors, NAD or NADP as acceptor"/>
    <property type="evidence" value="ECO:0007669"/>
    <property type="project" value="UniProtKB-ARBA"/>
</dbReference>
<dbReference type="GO" id="GO:0005829">
    <property type="term" value="C:cytosol"/>
    <property type="evidence" value="ECO:0007669"/>
    <property type="project" value="UniProtKB-ARBA"/>
</dbReference>
<sequence>MSTPALLSPITIGDHELSHRVVLAPLTRLRNTEEGVPSDLTVEHYTQRASKGGLLISEATVIHPRGGGYMYAPGIYTAEQIQGWKRVTDAVHAKGGVIFCQLWHIGRATHSKHLPNNELPVSASPIAINGKNLFGDDYEVPHPLTKDEINQVLEAFAQGAKNALEAGFDGIELHGANGYLIDQFINTSSNERTDEYGGSIENRARLALEAVDAVVDAIGAKKVAIRLSPWSDFQDMKDDTPVETWSYITQQLQDKHADLAYIHYVEAREGGHHDVELENHESLDPFRQIWKGPFITAGGYTDPKKAIKTIEENPNNLLAFGRLFIANPDLPERIRNDWPLNKYHRPTFYSHEAEGYVDYPFYTPEAAPEAQPASDEQPAPEAQPATDEPPAAEAQPISDVQAEETGEEKAAVTESSEATTAANSDDEQPVTKPAAKPVTTKAERRKSKFFAKAKDGKCMIQ</sequence>
<dbReference type="PANTHER" id="PTHR22893">
    <property type="entry name" value="NADH OXIDOREDUCTASE-RELATED"/>
    <property type="match status" value="1"/>
</dbReference>
<dbReference type="AlphaFoldDB" id="A0A1X2G965"/>
<evidence type="ECO:0000256" key="2">
    <source>
        <dbReference type="ARBA" id="ARBA00005979"/>
    </source>
</evidence>
<dbReference type="PANTHER" id="PTHR22893:SF91">
    <property type="entry name" value="NADPH DEHYDROGENASE 2-RELATED"/>
    <property type="match status" value="1"/>
</dbReference>
<dbReference type="FunFam" id="3.20.20.70:FF:000059">
    <property type="entry name" value="N-ethylmaleimide reductase, FMN-linked"/>
    <property type="match status" value="1"/>
</dbReference>